<dbReference type="EMBL" id="AMZH03011595">
    <property type="protein sequence ID" value="RRT52588.1"/>
    <property type="molecule type" value="Genomic_DNA"/>
</dbReference>
<protein>
    <submittedName>
        <fullName evidence="2">Uncharacterized protein</fullName>
    </submittedName>
</protein>
<evidence type="ECO:0000313" key="2">
    <source>
        <dbReference type="EMBL" id="RRT52588.1"/>
    </source>
</evidence>
<gene>
    <name evidence="2" type="ORF">B296_00027973</name>
</gene>
<reference evidence="2 3" key="1">
    <citation type="journal article" date="2014" name="Agronomy (Basel)">
        <title>A Draft Genome Sequence for Ensete ventricosum, the Drought-Tolerant Tree Against Hunger.</title>
        <authorList>
            <person name="Harrison J."/>
            <person name="Moore K.A."/>
            <person name="Paszkiewicz K."/>
            <person name="Jones T."/>
            <person name="Grant M."/>
            <person name="Ambacheew D."/>
            <person name="Muzemil S."/>
            <person name="Studholme D.J."/>
        </authorList>
    </citation>
    <scope>NUCLEOTIDE SEQUENCE [LARGE SCALE GENOMIC DNA]</scope>
</reference>
<sequence length="116" mass="12539">MHSSIIAAASHYNCSYCLLLSLSLIPLLPPPSSSFADHTHRHCFSLPSRVPSCCSTYLPSLPYTSLVAPSHAILYAAPALVVTSFATAACHCYHYASIGDDTANISFQCYSNTNRR</sequence>
<dbReference type="AlphaFoldDB" id="A0A426YLI4"/>
<proteinExistence type="predicted"/>
<feature type="signal peptide" evidence="1">
    <location>
        <begin position="1"/>
        <end position="34"/>
    </location>
</feature>
<organism evidence="2 3">
    <name type="scientific">Ensete ventricosum</name>
    <name type="common">Abyssinian banana</name>
    <name type="synonym">Musa ensete</name>
    <dbReference type="NCBI Taxonomy" id="4639"/>
    <lineage>
        <taxon>Eukaryota</taxon>
        <taxon>Viridiplantae</taxon>
        <taxon>Streptophyta</taxon>
        <taxon>Embryophyta</taxon>
        <taxon>Tracheophyta</taxon>
        <taxon>Spermatophyta</taxon>
        <taxon>Magnoliopsida</taxon>
        <taxon>Liliopsida</taxon>
        <taxon>Zingiberales</taxon>
        <taxon>Musaceae</taxon>
        <taxon>Ensete</taxon>
    </lineage>
</organism>
<accession>A0A426YLI4</accession>
<evidence type="ECO:0000313" key="3">
    <source>
        <dbReference type="Proteomes" id="UP000287651"/>
    </source>
</evidence>
<comment type="caution">
    <text evidence="2">The sequence shown here is derived from an EMBL/GenBank/DDBJ whole genome shotgun (WGS) entry which is preliminary data.</text>
</comment>
<feature type="chain" id="PRO_5019284799" evidence="1">
    <location>
        <begin position="35"/>
        <end position="116"/>
    </location>
</feature>
<dbReference type="Proteomes" id="UP000287651">
    <property type="component" value="Unassembled WGS sequence"/>
</dbReference>
<name>A0A426YLI4_ENSVE</name>
<evidence type="ECO:0000256" key="1">
    <source>
        <dbReference type="SAM" id="SignalP"/>
    </source>
</evidence>
<keyword evidence="1" id="KW-0732">Signal</keyword>